<feature type="region of interest" description="Disordered" evidence="2">
    <location>
        <begin position="1"/>
        <end position="24"/>
    </location>
</feature>
<organism evidence="3 4">
    <name type="scientific">Plakobranchus ocellatus</name>
    <dbReference type="NCBI Taxonomy" id="259542"/>
    <lineage>
        <taxon>Eukaryota</taxon>
        <taxon>Metazoa</taxon>
        <taxon>Spiralia</taxon>
        <taxon>Lophotrochozoa</taxon>
        <taxon>Mollusca</taxon>
        <taxon>Gastropoda</taxon>
        <taxon>Heterobranchia</taxon>
        <taxon>Euthyneura</taxon>
        <taxon>Panpulmonata</taxon>
        <taxon>Sacoglossa</taxon>
        <taxon>Placobranchoidea</taxon>
        <taxon>Plakobranchidae</taxon>
        <taxon>Plakobranchus</taxon>
    </lineage>
</organism>
<evidence type="ECO:0000256" key="2">
    <source>
        <dbReference type="SAM" id="MobiDB-lite"/>
    </source>
</evidence>
<comment type="caution">
    <text evidence="3">The sequence shown here is derived from an EMBL/GenBank/DDBJ whole genome shotgun (WGS) entry which is preliminary data.</text>
</comment>
<dbReference type="EMBL" id="BLXT01000140">
    <property type="protein sequence ID" value="GFN74538.1"/>
    <property type="molecule type" value="Genomic_DNA"/>
</dbReference>
<sequence length="94" mass="10265">MSCDSEAGLSSSLPIVHDDPDETSESDALALKIEAMRKQIAALRSKVKARDKKKIATLSDKIQSMEQTNQQKFIQSLPSSAQAFIESQLQASGR</sequence>
<reference evidence="3 4" key="1">
    <citation type="journal article" date="2021" name="Elife">
        <title>Chloroplast acquisition without the gene transfer in kleptoplastic sea slugs, Plakobranchus ocellatus.</title>
        <authorList>
            <person name="Maeda T."/>
            <person name="Takahashi S."/>
            <person name="Yoshida T."/>
            <person name="Shimamura S."/>
            <person name="Takaki Y."/>
            <person name="Nagai Y."/>
            <person name="Toyoda A."/>
            <person name="Suzuki Y."/>
            <person name="Arimoto A."/>
            <person name="Ishii H."/>
            <person name="Satoh N."/>
            <person name="Nishiyama T."/>
            <person name="Hasebe M."/>
            <person name="Maruyama T."/>
            <person name="Minagawa J."/>
            <person name="Obokata J."/>
            <person name="Shigenobu S."/>
        </authorList>
    </citation>
    <scope>NUCLEOTIDE SEQUENCE [LARGE SCALE GENOMIC DNA]</scope>
</reference>
<name>A0AAV3XX87_9GAST</name>
<feature type="coiled-coil region" evidence="1">
    <location>
        <begin position="26"/>
        <end position="68"/>
    </location>
</feature>
<protein>
    <submittedName>
        <fullName evidence="3">Uncharacterized protein</fullName>
    </submittedName>
</protein>
<evidence type="ECO:0000256" key="1">
    <source>
        <dbReference type="SAM" id="Coils"/>
    </source>
</evidence>
<dbReference type="Proteomes" id="UP000735302">
    <property type="component" value="Unassembled WGS sequence"/>
</dbReference>
<evidence type="ECO:0000313" key="3">
    <source>
        <dbReference type="EMBL" id="GFN74538.1"/>
    </source>
</evidence>
<gene>
    <name evidence="3" type="ORF">PoB_000104400</name>
</gene>
<evidence type="ECO:0000313" key="4">
    <source>
        <dbReference type="Proteomes" id="UP000735302"/>
    </source>
</evidence>
<dbReference type="AlphaFoldDB" id="A0AAV3XX87"/>
<accession>A0AAV3XX87</accession>
<keyword evidence="1" id="KW-0175">Coiled coil</keyword>
<keyword evidence="4" id="KW-1185">Reference proteome</keyword>
<proteinExistence type="predicted"/>